<dbReference type="PANTHER" id="PTHR30576">
    <property type="entry name" value="COLANIC BIOSYNTHESIS UDP-GLUCOSE LIPID CARRIER TRANSFERASE"/>
    <property type="match status" value="1"/>
</dbReference>
<evidence type="ECO:0000256" key="2">
    <source>
        <dbReference type="ARBA" id="ARBA00023169"/>
    </source>
</evidence>
<dbReference type="Pfam" id="PF02397">
    <property type="entry name" value="Bac_transf"/>
    <property type="match status" value="1"/>
</dbReference>
<dbReference type="GO" id="GO:0016740">
    <property type="term" value="F:transferase activity"/>
    <property type="evidence" value="ECO:0007669"/>
    <property type="project" value="UniProtKB-KW"/>
</dbReference>
<evidence type="ECO:0000313" key="6">
    <source>
        <dbReference type="Proteomes" id="UP000600799"/>
    </source>
</evidence>
<keyword evidence="3" id="KW-1133">Transmembrane helix</keyword>
<proteinExistence type="inferred from homology"/>
<keyword evidence="6" id="KW-1185">Reference proteome</keyword>
<evidence type="ECO:0000256" key="1">
    <source>
        <dbReference type="ARBA" id="ARBA00006464"/>
    </source>
</evidence>
<keyword evidence="3" id="KW-0812">Transmembrane</keyword>
<keyword evidence="2" id="KW-0270">Exopolysaccharide synthesis</keyword>
<comment type="caution">
    <text evidence="5">The sequence shown here is derived from an EMBL/GenBank/DDBJ whole genome shotgun (WGS) entry which is preliminary data.</text>
</comment>
<feature type="domain" description="Bacterial sugar transferase" evidence="4">
    <location>
        <begin position="74"/>
        <end position="244"/>
    </location>
</feature>
<evidence type="ECO:0000256" key="3">
    <source>
        <dbReference type="SAM" id="Phobius"/>
    </source>
</evidence>
<reference evidence="5 6" key="1">
    <citation type="submission" date="2020-11" db="EMBL/GenBank/DDBJ databases">
        <title>The genome sequence of Novosphingobium sp. 1Y9A.</title>
        <authorList>
            <person name="Liu Y."/>
        </authorList>
    </citation>
    <scope>NUCLEOTIDE SEQUENCE [LARGE SCALE GENOMIC DNA]</scope>
    <source>
        <strain evidence="5 6">1Y9A</strain>
    </source>
</reference>
<evidence type="ECO:0000313" key="5">
    <source>
        <dbReference type="EMBL" id="MBF9152145.1"/>
    </source>
</evidence>
<name>A0ABS0HIR5_9SPHN</name>
<dbReference type="InterPro" id="IPR003362">
    <property type="entry name" value="Bact_transf"/>
</dbReference>
<sequence length="263" mass="28989">MVYGRRWAGRLSVLNVLPPRVANTLFAPIAALKPVVHVNKIASFVLSSVQESGSHDICLFDDKDCNPFYRAVRRCGDFAAGLIIVCLMWWLYLPIWALVRLQSSGPGIFAQARVGQGGKDFTCYKFRTMKVGTPQLGTHEVNPSSITVIGSFLRRWKLDELPQVINLFRGEMTLVGPRPCLPEQTDVCLARKEAGVDVLRPGITGLSQIQDVDMSNPARLAFSDARYRATRGLILDLAIVLNTLGGKGRSDRVRISANQPAPL</sequence>
<evidence type="ECO:0000259" key="4">
    <source>
        <dbReference type="Pfam" id="PF02397"/>
    </source>
</evidence>
<gene>
    <name evidence="5" type="ORF">I2488_14130</name>
</gene>
<keyword evidence="3" id="KW-0472">Membrane</keyword>
<comment type="similarity">
    <text evidence="1">Belongs to the bacterial sugar transferase family.</text>
</comment>
<dbReference type="EMBL" id="JADQDC010000010">
    <property type="protein sequence ID" value="MBF9152145.1"/>
    <property type="molecule type" value="Genomic_DNA"/>
</dbReference>
<organism evidence="5 6">
    <name type="scientific">Novosphingobium jiangmenense</name>
    <dbReference type="NCBI Taxonomy" id="2791981"/>
    <lineage>
        <taxon>Bacteria</taxon>
        <taxon>Pseudomonadati</taxon>
        <taxon>Pseudomonadota</taxon>
        <taxon>Alphaproteobacteria</taxon>
        <taxon>Sphingomonadales</taxon>
        <taxon>Sphingomonadaceae</taxon>
        <taxon>Novosphingobium</taxon>
    </lineage>
</organism>
<feature type="transmembrane region" description="Helical" evidence="3">
    <location>
        <begin position="78"/>
        <end position="99"/>
    </location>
</feature>
<keyword evidence="5" id="KW-0808">Transferase</keyword>
<protein>
    <submittedName>
        <fullName evidence="5">Sugar transferase</fullName>
    </submittedName>
</protein>
<accession>A0ABS0HIR5</accession>
<dbReference type="PANTHER" id="PTHR30576:SF10">
    <property type="entry name" value="SLL5057 PROTEIN"/>
    <property type="match status" value="1"/>
</dbReference>
<dbReference type="Proteomes" id="UP000600799">
    <property type="component" value="Unassembled WGS sequence"/>
</dbReference>